<accession>A0A2J6TWP3</accession>
<dbReference type="EMBL" id="KZ613740">
    <property type="protein sequence ID" value="PMD67433.1"/>
    <property type="molecule type" value="Genomic_DNA"/>
</dbReference>
<evidence type="ECO:0000313" key="1">
    <source>
        <dbReference type="EMBL" id="PMD67433.1"/>
    </source>
</evidence>
<organism evidence="1 2">
    <name type="scientific">Hyaloscypha bicolor E</name>
    <dbReference type="NCBI Taxonomy" id="1095630"/>
    <lineage>
        <taxon>Eukaryota</taxon>
        <taxon>Fungi</taxon>
        <taxon>Dikarya</taxon>
        <taxon>Ascomycota</taxon>
        <taxon>Pezizomycotina</taxon>
        <taxon>Leotiomycetes</taxon>
        <taxon>Helotiales</taxon>
        <taxon>Hyaloscyphaceae</taxon>
        <taxon>Hyaloscypha</taxon>
        <taxon>Hyaloscypha bicolor</taxon>
    </lineage>
</organism>
<evidence type="ECO:0000313" key="2">
    <source>
        <dbReference type="Proteomes" id="UP000235371"/>
    </source>
</evidence>
<protein>
    <submittedName>
        <fullName evidence="1">Uncharacterized protein</fullName>
    </submittedName>
</protein>
<reference evidence="1 2" key="1">
    <citation type="submission" date="2016-04" db="EMBL/GenBank/DDBJ databases">
        <title>A degradative enzymes factory behind the ericoid mycorrhizal symbiosis.</title>
        <authorList>
            <consortium name="DOE Joint Genome Institute"/>
            <person name="Martino E."/>
            <person name="Morin E."/>
            <person name="Grelet G."/>
            <person name="Kuo A."/>
            <person name="Kohler A."/>
            <person name="Daghino S."/>
            <person name="Barry K."/>
            <person name="Choi C."/>
            <person name="Cichocki N."/>
            <person name="Clum A."/>
            <person name="Copeland A."/>
            <person name="Hainaut M."/>
            <person name="Haridas S."/>
            <person name="Labutti K."/>
            <person name="Lindquist E."/>
            <person name="Lipzen A."/>
            <person name="Khouja H.-R."/>
            <person name="Murat C."/>
            <person name="Ohm R."/>
            <person name="Olson A."/>
            <person name="Spatafora J."/>
            <person name="Veneault-Fourrey C."/>
            <person name="Henrissat B."/>
            <person name="Grigoriev I."/>
            <person name="Martin F."/>
            <person name="Perotto S."/>
        </authorList>
    </citation>
    <scope>NUCLEOTIDE SEQUENCE [LARGE SCALE GENOMIC DNA]</scope>
    <source>
        <strain evidence="1 2">E</strain>
    </source>
</reference>
<sequence length="230" mass="26132">MNPVDPRHHLRANGAEPVTDAWYINTYTPRTSWSKEAIYRGFDLTPDEYIAANSLLMTLLKTNDLFELKGTGQERIVKLWPVIVKFEAECEFWGKGETSYGVEIPGWWKRGALDGWIEMAAQYMRKMRLPPLLPDPTPYRVWDPPPTEGGPTLPPMVEGRAMDICGEGDLLEGHLWENCETPLGKLMYGVSWRDDVEDASCEKDKRAKDKEDHVRQELLDVAIGGRLGLA</sequence>
<dbReference type="Proteomes" id="UP000235371">
    <property type="component" value="Unassembled WGS sequence"/>
</dbReference>
<dbReference type="OrthoDB" id="3901731at2759"/>
<proteinExistence type="predicted"/>
<dbReference type="InParanoid" id="A0A2J6TWP3"/>
<name>A0A2J6TWP3_9HELO</name>
<gene>
    <name evidence="1" type="ORF">K444DRAFT_623610</name>
</gene>
<dbReference type="AlphaFoldDB" id="A0A2J6TWP3"/>
<dbReference type="RefSeq" id="XP_024744337.1">
    <property type="nucleotide sequence ID" value="XM_024882296.1"/>
</dbReference>
<keyword evidence="2" id="KW-1185">Reference proteome</keyword>
<dbReference type="GeneID" id="36590373"/>